<keyword evidence="3 6" id="KW-0489">Methyltransferase</keyword>
<evidence type="ECO:0000256" key="1">
    <source>
        <dbReference type="ARBA" id="ARBA00022490"/>
    </source>
</evidence>
<dbReference type="InterPro" id="IPR000878">
    <property type="entry name" value="4pyrrol_Mease"/>
</dbReference>
<comment type="catalytic activity">
    <reaction evidence="6">
        <text>cytidine(1402) in 16S rRNA + S-adenosyl-L-methionine = 2'-O-methylcytidine(1402) in 16S rRNA + S-adenosyl-L-homocysteine + H(+)</text>
        <dbReference type="Rhea" id="RHEA:42924"/>
        <dbReference type="Rhea" id="RHEA-COMP:10285"/>
        <dbReference type="Rhea" id="RHEA-COMP:10286"/>
        <dbReference type="ChEBI" id="CHEBI:15378"/>
        <dbReference type="ChEBI" id="CHEBI:57856"/>
        <dbReference type="ChEBI" id="CHEBI:59789"/>
        <dbReference type="ChEBI" id="CHEBI:74495"/>
        <dbReference type="ChEBI" id="CHEBI:82748"/>
        <dbReference type="EC" id="2.1.1.198"/>
    </reaction>
</comment>
<dbReference type="CDD" id="cd11648">
    <property type="entry name" value="RsmI"/>
    <property type="match status" value="1"/>
</dbReference>
<dbReference type="InterPro" id="IPR008189">
    <property type="entry name" value="rRNA_ssu_MeTfrase_I"/>
</dbReference>
<evidence type="ECO:0000256" key="3">
    <source>
        <dbReference type="ARBA" id="ARBA00022603"/>
    </source>
</evidence>
<dbReference type="EC" id="2.1.1.198" evidence="6"/>
<sequence length="293" mass="33141">MISTQKSFEKKEQGSLYLVPTPIGNLDDMTFRAIQILKEVDYIASEDTRNTQKLLNHFDISTSQLSYHEHNTNERTPQLIEKMLNGQSVAQVSDAGMPSISDPGVELVKAAIESGITVVPLPGPNAALTALIASGLTPQPFYFYGFLPRKKKDLVASLVDLNKREETLVFYESPHRIKQVVEQMVIVFGAERQIVLAREVTKRFEEFVRGTAPDVLEWLENEQIRGEFVLIVEGNSDIEEEAPQSWESLSLKDHVEELMENQDLPSKKAIKEVAQLRGLQKREVYAAYHEINE</sequence>
<dbReference type="Gene3D" id="3.30.950.10">
    <property type="entry name" value="Methyltransferase, Cobalt-precorrin-4 Transmethylase, Domain 2"/>
    <property type="match status" value="1"/>
</dbReference>
<keyword evidence="1 6" id="KW-0963">Cytoplasm</keyword>
<organism evidence="8 9">
    <name type="scientific">Alkalibacterium olivapovliticus</name>
    <dbReference type="NCBI Taxonomy" id="99907"/>
    <lineage>
        <taxon>Bacteria</taxon>
        <taxon>Bacillati</taxon>
        <taxon>Bacillota</taxon>
        <taxon>Bacilli</taxon>
        <taxon>Lactobacillales</taxon>
        <taxon>Carnobacteriaceae</taxon>
        <taxon>Alkalibacterium</taxon>
    </lineage>
</organism>
<dbReference type="PIRSF" id="PIRSF005917">
    <property type="entry name" value="MTase_YraL"/>
    <property type="match status" value="1"/>
</dbReference>
<dbReference type="AlphaFoldDB" id="A0A2T0W7A7"/>
<keyword evidence="9" id="KW-1185">Reference proteome</keyword>
<dbReference type="SUPFAM" id="SSF53790">
    <property type="entry name" value="Tetrapyrrole methylase"/>
    <property type="match status" value="1"/>
</dbReference>
<comment type="function">
    <text evidence="6">Catalyzes the 2'-O-methylation of the ribose of cytidine 1402 (C1402) in 16S rRNA.</text>
</comment>
<name>A0A2T0W7A7_9LACT</name>
<dbReference type="GO" id="GO:0070677">
    <property type="term" value="F:rRNA (cytosine-2'-O-)-methyltransferase activity"/>
    <property type="evidence" value="ECO:0007669"/>
    <property type="project" value="UniProtKB-UniRule"/>
</dbReference>
<evidence type="ECO:0000313" key="8">
    <source>
        <dbReference type="EMBL" id="PRY82582.1"/>
    </source>
</evidence>
<comment type="caution">
    <text evidence="8">The sequence shown here is derived from an EMBL/GenBank/DDBJ whole genome shotgun (WGS) entry which is preliminary data.</text>
</comment>
<reference evidence="8 9" key="1">
    <citation type="submission" date="2018-03" db="EMBL/GenBank/DDBJ databases">
        <title>Genomic Encyclopedia of Archaeal and Bacterial Type Strains, Phase II (KMG-II): from individual species to whole genera.</title>
        <authorList>
            <person name="Goeker M."/>
        </authorList>
    </citation>
    <scope>NUCLEOTIDE SEQUENCE [LARGE SCALE GENOMIC DNA]</scope>
    <source>
        <strain evidence="8 9">DSM 13175</strain>
    </source>
</reference>
<dbReference type="InterPro" id="IPR014777">
    <property type="entry name" value="4pyrrole_Mease_sub1"/>
</dbReference>
<dbReference type="PANTHER" id="PTHR46111:SF1">
    <property type="entry name" value="RIBOSOMAL RNA SMALL SUBUNIT METHYLTRANSFERASE I"/>
    <property type="match status" value="1"/>
</dbReference>
<dbReference type="FunFam" id="3.30.950.10:FF:000002">
    <property type="entry name" value="Ribosomal RNA small subunit methyltransferase I"/>
    <property type="match status" value="1"/>
</dbReference>
<keyword evidence="2 6" id="KW-0698">rRNA processing</keyword>
<comment type="similarity">
    <text evidence="6">Belongs to the methyltransferase superfamily. RsmI family.</text>
</comment>
<evidence type="ECO:0000256" key="5">
    <source>
        <dbReference type="ARBA" id="ARBA00022691"/>
    </source>
</evidence>
<evidence type="ECO:0000256" key="4">
    <source>
        <dbReference type="ARBA" id="ARBA00022679"/>
    </source>
</evidence>
<keyword evidence="5 6" id="KW-0949">S-adenosyl-L-methionine</keyword>
<protein>
    <recommendedName>
        <fullName evidence="6">Ribosomal RNA small subunit methyltransferase I</fullName>
        <ecNumber evidence="6">2.1.1.198</ecNumber>
    </recommendedName>
    <alternativeName>
        <fullName evidence="6">16S rRNA 2'-O-ribose C1402 methyltransferase</fullName>
    </alternativeName>
    <alternativeName>
        <fullName evidence="6">rRNA (cytidine-2'-O-)-methyltransferase RsmI</fullName>
    </alternativeName>
</protein>
<proteinExistence type="inferred from homology"/>
<dbReference type="HAMAP" id="MF_01877">
    <property type="entry name" value="16SrRNA_methyltr_I"/>
    <property type="match status" value="1"/>
</dbReference>
<gene>
    <name evidence="6" type="primary">rsmI</name>
    <name evidence="8" type="ORF">CLV38_11042</name>
</gene>
<dbReference type="PROSITE" id="PS01296">
    <property type="entry name" value="RSMI"/>
    <property type="match status" value="1"/>
</dbReference>
<dbReference type="Gene3D" id="3.40.1010.10">
    <property type="entry name" value="Cobalt-precorrin-4 Transmethylase, Domain 1"/>
    <property type="match status" value="1"/>
</dbReference>
<dbReference type="EMBL" id="PVTO01000010">
    <property type="protein sequence ID" value="PRY82582.1"/>
    <property type="molecule type" value="Genomic_DNA"/>
</dbReference>
<comment type="subcellular location">
    <subcellularLocation>
        <location evidence="6">Cytoplasm</location>
    </subcellularLocation>
</comment>
<dbReference type="NCBIfam" id="TIGR00096">
    <property type="entry name" value="16S rRNA (cytidine(1402)-2'-O)-methyltransferase"/>
    <property type="match status" value="1"/>
</dbReference>
<dbReference type="FunFam" id="3.40.1010.10:FF:000002">
    <property type="entry name" value="Ribosomal RNA small subunit methyltransferase I"/>
    <property type="match status" value="1"/>
</dbReference>
<dbReference type="GO" id="GO:0005737">
    <property type="term" value="C:cytoplasm"/>
    <property type="evidence" value="ECO:0007669"/>
    <property type="project" value="UniProtKB-SubCell"/>
</dbReference>
<dbReference type="Pfam" id="PF00590">
    <property type="entry name" value="TP_methylase"/>
    <property type="match status" value="1"/>
</dbReference>
<accession>A0A2T0W7A7</accession>
<evidence type="ECO:0000259" key="7">
    <source>
        <dbReference type="Pfam" id="PF00590"/>
    </source>
</evidence>
<dbReference type="InterPro" id="IPR035996">
    <property type="entry name" value="4pyrrol_Methylase_sf"/>
</dbReference>
<keyword evidence="4 6" id="KW-0808">Transferase</keyword>
<dbReference type="InterPro" id="IPR014776">
    <property type="entry name" value="4pyrrole_Mease_sub2"/>
</dbReference>
<dbReference type="PANTHER" id="PTHR46111">
    <property type="entry name" value="RIBOSOMAL RNA SMALL SUBUNIT METHYLTRANSFERASE I"/>
    <property type="match status" value="1"/>
</dbReference>
<feature type="domain" description="Tetrapyrrole methylase" evidence="7">
    <location>
        <begin position="16"/>
        <end position="214"/>
    </location>
</feature>
<evidence type="ECO:0000256" key="2">
    <source>
        <dbReference type="ARBA" id="ARBA00022552"/>
    </source>
</evidence>
<evidence type="ECO:0000256" key="6">
    <source>
        <dbReference type="HAMAP-Rule" id="MF_01877"/>
    </source>
</evidence>
<dbReference type="Proteomes" id="UP000238205">
    <property type="component" value="Unassembled WGS sequence"/>
</dbReference>
<dbReference type="InterPro" id="IPR018063">
    <property type="entry name" value="SAM_MeTrfase_RsmI_CS"/>
</dbReference>
<evidence type="ECO:0000313" key="9">
    <source>
        <dbReference type="Proteomes" id="UP000238205"/>
    </source>
</evidence>